<dbReference type="RefSeq" id="WP_319954588.1">
    <property type="nucleotide sequence ID" value="NZ_JAXAVX010000006.1"/>
</dbReference>
<comment type="caution">
    <text evidence="1">The sequence shown here is derived from an EMBL/GenBank/DDBJ whole genome shotgun (WGS) entry which is preliminary data.</text>
</comment>
<evidence type="ECO:0000313" key="2">
    <source>
        <dbReference type="Proteomes" id="UP001277761"/>
    </source>
</evidence>
<evidence type="ECO:0008006" key="3">
    <source>
        <dbReference type="Google" id="ProtNLM"/>
    </source>
</evidence>
<sequence length="195" mass="21520">MLIPRPLLERIVAGDVTLQFRRQRRPTVKTGGRLRTALGELAIDAVEPVALSSITAADARAAGAASRAELVDRLRAREGTVYRIAVRWTGDDPRVALRQAAELDDDAVAEIAAALDAIDARSRRGPWTREVLDLIARRPATLAAELATELGRERLPFKADVRRLKELGLTESLEVGYRLSPRGRAFRERDPRRAG</sequence>
<dbReference type="EMBL" id="JAXAVX010000006">
    <property type="protein sequence ID" value="MDX8152432.1"/>
    <property type="molecule type" value="Genomic_DNA"/>
</dbReference>
<organism evidence="1 2">
    <name type="scientific">Patulibacter brassicae</name>
    <dbReference type="NCBI Taxonomy" id="1705717"/>
    <lineage>
        <taxon>Bacteria</taxon>
        <taxon>Bacillati</taxon>
        <taxon>Actinomycetota</taxon>
        <taxon>Thermoleophilia</taxon>
        <taxon>Solirubrobacterales</taxon>
        <taxon>Patulibacteraceae</taxon>
        <taxon>Patulibacter</taxon>
    </lineage>
</organism>
<evidence type="ECO:0000313" key="1">
    <source>
        <dbReference type="EMBL" id="MDX8152432.1"/>
    </source>
</evidence>
<protein>
    <recommendedName>
        <fullName evidence="3">ASCH domain-containing protein</fullName>
    </recommendedName>
</protein>
<accession>A0ABU4VM38</accession>
<gene>
    <name evidence="1" type="ORF">SK069_12560</name>
</gene>
<reference evidence="1 2" key="1">
    <citation type="submission" date="2023-11" db="EMBL/GenBank/DDBJ databases">
        <authorList>
            <person name="Xu M."/>
            <person name="Jiang T."/>
        </authorList>
    </citation>
    <scope>NUCLEOTIDE SEQUENCE [LARGE SCALE GENOMIC DNA]</scope>
    <source>
        <strain evidence="1 2">SD</strain>
    </source>
</reference>
<dbReference type="Proteomes" id="UP001277761">
    <property type="component" value="Unassembled WGS sequence"/>
</dbReference>
<name>A0ABU4VM38_9ACTN</name>
<keyword evidence="2" id="KW-1185">Reference proteome</keyword>
<proteinExistence type="predicted"/>